<protein>
    <submittedName>
        <fullName evidence="2">Uncharacterized protein</fullName>
    </submittedName>
</protein>
<reference evidence="2 3" key="1">
    <citation type="submission" date="2013-03" db="EMBL/GenBank/DDBJ databases">
        <title>The Genome Sequence of Cladophialophora yegresii CBS 114405.</title>
        <authorList>
            <consortium name="The Broad Institute Genomics Platform"/>
            <person name="Cuomo C."/>
            <person name="de Hoog S."/>
            <person name="Gorbushina A."/>
            <person name="Walker B."/>
            <person name="Young S.K."/>
            <person name="Zeng Q."/>
            <person name="Gargeya S."/>
            <person name="Fitzgerald M."/>
            <person name="Haas B."/>
            <person name="Abouelleil A."/>
            <person name="Allen A.W."/>
            <person name="Alvarado L."/>
            <person name="Arachchi H.M."/>
            <person name="Berlin A.M."/>
            <person name="Chapman S.B."/>
            <person name="Gainer-Dewar J."/>
            <person name="Goldberg J."/>
            <person name="Griggs A."/>
            <person name="Gujja S."/>
            <person name="Hansen M."/>
            <person name="Howarth C."/>
            <person name="Imamovic A."/>
            <person name="Ireland A."/>
            <person name="Larimer J."/>
            <person name="McCowan C."/>
            <person name="Murphy C."/>
            <person name="Pearson M."/>
            <person name="Poon T.W."/>
            <person name="Priest M."/>
            <person name="Roberts A."/>
            <person name="Saif S."/>
            <person name="Shea T."/>
            <person name="Sisk P."/>
            <person name="Sykes S."/>
            <person name="Wortman J."/>
            <person name="Nusbaum C."/>
            <person name="Birren B."/>
        </authorList>
    </citation>
    <scope>NUCLEOTIDE SEQUENCE [LARGE SCALE GENOMIC DNA]</scope>
    <source>
        <strain evidence="2 3">CBS 114405</strain>
    </source>
</reference>
<dbReference type="GeneID" id="19184398"/>
<sequence>MKPLLLPLGLLLFATLSFTPVLVPARVRVHALPIQESPVLRAIDASLLETLAQTYTAYLDKKQEGTTHLLSTIDDFIASTKLALTTDFELTRDTLVEALDLLRASNAAQAENNEVGKRSTDVQQRSLAIQERTLQLAEKSNRDAVEQIITA</sequence>
<keyword evidence="1" id="KW-0732">Signal</keyword>
<evidence type="ECO:0000313" key="2">
    <source>
        <dbReference type="EMBL" id="EXJ54498.1"/>
    </source>
</evidence>
<dbReference type="VEuPathDB" id="FungiDB:A1O7_09838"/>
<dbReference type="Proteomes" id="UP000019473">
    <property type="component" value="Unassembled WGS sequence"/>
</dbReference>
<dbReference type="HOGENOM" id="CLU_1722138_0_0_1"/>
<comment type="caution">
    <text evidence="2">The sequence shown here is derived from an EMBL/GenBank/DDBJ whole genome shotgun (WGS) entry which is preliminary data.</text>
</comment>
<evidence type="ECO:0000256" key="1">
    <source>
        <dbReference type="SAM" id="SignalP"/>
    </source>
</evidence>
<dbReference type="OrthoDB" id="4158707at2759"/>
<organism evidence="2 3">
    <name type="scientific">Cladophialophora yegresii CBS 114405</name>
    <dbReference type="NCBI Taxonomy" id="1182544"/>
    <lineage>
        <taxon>Eukaryota</taxon>
        <taxon>Fungi</taxon>
        <taxon>Dikarya</taxon>
        <taxon>Ascomycota</taxon>
        <taxon>Pezizomycotina</taxon>
        <taxon>Eurotiomycetes</taxon>
        <taxon>Chaetothyriomycetidae</taxon>
        <taxon>Chaetothyriales</taxon>
        <taxon>Herpotrichiellaceae</taxon>
        <taxon>Cladophialophora</taxon>
    </lineage>
</organism>
<accession>W9VG94</accession>
<feature type="chain" id="PRO_5004934013" evidence="1">
    <location>
        <begin position="26"/>
        <end position="151"/>
    </location>
</feature>
<keyword evidence="3" id="KW-1185">Reference proteome</keyword>
<gene>
    <name evidence="2" type="ORF">A1O7_09838</name>
</gene>
<proteinExistence type="predicted"/>
<dbReference type="RefSeq" id="XP_007762013.1">
    <property type="nucleotide sequence ID" value="XM_007763823.1"/>
</dbReference>
<evidence type="ECO:0000313" key="3">
    <source>
        <dbReference type="Proteomes" id="UP000019473"/>
    </source>
</evidence>
<dbReference type="EMBL" id="AMGW01000007">
    <property type="protein sequence ID" value="EXJ54498.1"/>
    <property type="molecule type" value="Genomic_DNA"/>
</dbReference>
<name>W9VG94_9EURO</name>
<feature type="signal peptide" evidence="1">
    <location>
        <begin position="1"/>
        <end position="25"/>
    </location>
</feature>
<dbReference type="AlphaFoldDB" id="W9VG94"/>